<keyword evidence="6" id="KW-0614">Plasmid</keyword>
<sequence length="516" mass="56518">MSDADDAVTAVDLFCGAGGLSTGLALACEGLGREVDLVAVNHWTTAIETHQQNHEWAEHRNAKVEELHPPNVVTPGEVKILVGAPECTHFSNARGGKPVDEQKRASPWHIVDWAQKIRPQTILVENVKELESWGPVDEDGQPTRNGELFDAWVTALHAIGYSVDWRVLNAADYGEATSRERLFVIGRLGARATFPEPTHSRDGEEPGTEPWRAAAEVIDWSDPGESIWTRDRPLVNNTMQRIADGIRRHGAADLEPFAEAVAELTKADVEAMQQEPVALEDVTEEVVAERGEPFLVKYYGRSDAHQSVDEPMGTIRTNPTFALATPYLLGQQSNALPKDVTEEGVPTIATRGAISKIEPRPFVLPRNGAYRGLHSNPAYDPEDRPLHTVTAKNTDGHVVTPYLVQYHGNSGARSLEDPMPTITARDSLALVLPEHYPWGLDIRFRMLEPRELAAAMGFPDEYDIAGNKTETVKQIGNAVPVTMAKSLCEHLLTADEPTLNSYGEPTPADGGEVDAD</sequence>
<reference evidence="6" key="1">
    <citation type="submission" date="2022-06" db="EMBL/GenBank/DDBJ databases">
        <title>Diverse halophilic archaea isolated from saline environments.</title>
        <authorList>
            <person name="Cui H.-L."/>
        </authorList>
    </citation>
    <scope>NUCLEOTIDE SEQUENCE</scope>
    <source>
        <strain evidence="6">WLHS1</strain>
        <plasmid evidence="6">unnamed3</plasmid>
    </source>
</reference>
<evidence type="ECO:0000256" key="1">
    <source>
        <dbReference type="ARBA" id="ARBA00011975"/>
    </source>
</evidence>
<dbReference type="SUPFAM" id="SSF53335">
    <property type="entry name" value="S-adenosyl-L-methionine-dependent methyltransferases"/>
    <property type="match status" value="1"/>
</dbReference>
<dbReference type="AlphaFoldDB" id="A0A9E7NFF4"/>
<dbReference type="EMBL" id="CP100358">
    <property type="protein sequence ID" value="UTF56033.1"/>
    <property type="molecule type" value="Genomic_DNA"/>
</dbReference>
<protein>
    <recommendedName>
        <fullName evidence="1">DNA (cytosine-5-)-methyltransferase</fullName>
        <ecNumber evidence="1">2.1.1.37</ecNumber>
    </recommendedName>
</protein>
<dbReference type="InterPro" id="IPR050390">
    <property type="entry name" value="C5-Methyltransferase"/>
</dbReference>
<evidence type="ECO:0000256" key="4">
    <source>
        <dbReference type="ARBA" id="ARBA00022691"/>
    </source>
</evidence>
<evidence type="ECO:0000256" key="3">
    <source>
        <dbReference type="ARBA" id="ARBA00022679"/>
    </source>
</evidence>
<organism evidence="6 7">
    <name type="scientific">Natronosalvus rutilus</name>
    <dbReference type="NCBI Taxonomy" id="2953753"/>
    <lineage>
        <taxon>Archaea</taxon>
        <taxon>Methanobacteriati</taxon>
        <taxon>Methanobacteriota</taxon>
        <taxon>Stenosarchaea group</taxon>
        <taxon>Halobacteria</taxon>
        <taxon>Halobacteriales</taxon>
        <taxon>Natrialbaceae</taxon>
        <taxon>Natronosalvus</taxon>
    </lineage>
</organism>
<dbReference type="InterPro" id="IPR029063">
    <property type="entry name" value="SAM-dependent_MTases_sf"/>
</dbReference>
<dbReference type="EC" id="2.1.1.37" evidence="1"/>
<dbReference type="Pfam" id="PF00145">
    <property type="entry name" value="DNA_methylase"/>
    <property type="match status" value="2"/>
</dbReference>
<dbReference type="Gene3D" id="3.90.120.10">
    <property type="entry name" value="DNA Methylase, subunit A, domain 2"/>
    <property type="match status" value="1"/>
</dbReference>
<dbReference type="GeneID" id="73292544"/>
<dbReference type="PROSITE" id="PS51679">
    <property type="entry name" value="SAM_MT_C5"/>
    <property type="match status" value="1"/>
</dbReference>
<evidence type="ECO:0000256" key="5">
    <source>
        <dbReference type="SAM" id="MobiDB-lite"/>
    </source>
</evidence>
<dbReference type="RefSeq" id="WP_254161646.1">
    <property type="nucleotide sequence ID" value="NZ_CP100358.1"/>
</dbReference>
<dbReference type="GO" id="GO:0044027">
    <property type="term" value="P:negative regulation of gene expression via chromosomal CpG island methylation"/>
    <property type="evidence" value="ECO:0007669"/>
    <property type="project" value="TreeGrafter"/>
</dbReference>
<gene>
    <name evidence="6" type="ORF">NGM29_20820</name>
</gene>
<keyword evidence="4" id="KW-0949">S-adenosyl-L-methionine</keyword>
<accession>A0A9E7NFF4</accession>
<dbReference type="InterPro" id="IPR001525">
    <property type="entry name" value="C5_MeTfrase"/>
</dbReference>
<dbReference type="REBASE" id="642081">
    <property type="entry name" value="M.SspWLHS1ORF20820P"/>
</dbReference>
<keyword evidence="3" id="KW-0808">Transferase</keyword>
<feature type="region of interest" description="Disordered" evidence="5">
    <location>
        <begin position="497"/>
        <end position="516"/>
    </location>
</feature>
<name>A0A9E7NFF4_9EURY</name>
<evidence type="ECO:0000256" key="2">
    <source>
        <dbReference type="ARBA" id="ARBA00022603"/>
    </source>
</evidence>
<evidence type="ECO:0000313" key="7">
    <source>
        <dbReference type="Proteomes" id="UP001056855"/>
    </source>
</evidence>
<dbReference type="PRINTS" id="PR00105">
    <property type="entry name" value="C5METTRFRASE"/>
</dbReference>
<dbReference type="Gene3D" id="3.40.50.150">
    <property type="entry name" value="Vaccinia Virus protein VP39"/>
    <property type="match status" value="1"/>
</dbReference>
<dbReference type="PANTHER" id="PTHR10629:SF52">
    <property type="entry name" value="DNA (CYTOSINE-5)-METHYLTRANSFERASE 1"/>
    <property type="match status" value="1"/>
</dbReference>
<dbReference type="PROSITE" id="PS00095">
    <property type="entry name" value="C5_MTASE_2"/>
    <property type="match status" value="1"/>
</dbReference>
<proteinExistence type="predicted"/>
<keyword evidence="2 6" id="KW-0489">Methyltransferase</keyword>
<keyword evidence="7" id="KW-1185">Reference proteome</keyword>
<geneLocation type="plasmid" evidence="6 7">
    <name>unnamed3</name>
</geneLocation>
<dbReference type="GO" id="GO:0003886">
    <property type="term" value="F:DNA (cytosine-5-)-methyltransferase activity"/>
    <property type="evidence" value="ECO:0007669"/>
    <property type="project" value="UniProtKB-EC"/>
</dbReference>
<dbReference type="GO" id="GO:0032259">
    <property type="term" value="P:methylation"/>
    <property type="evidence" value="ECO:0007669"/>
    <property type="project" value="UniProtKB-KW"/>
</dbReference>
<dbReference type="InterPro" id="IPR031303">
    <property type="entry name" value="C5_meth_CS"/>
</dbReference>
<dbReference type="KEGG" id="sawl:NGM29_20820"/>
<dbReference type="GO" id="GO:0003677">
    <property type="term" value="F:DNA binding"/>
    <property type="evidence" value="ECO:0007669"/>
    <property type="project" value="TreeGrafter"/>
</dbReference>
<evidence type="ECO:0000313" key="6">
    <source>
        <dbReference type="EMBL" id="UTF56033.1"/>
    </source>
</evidence>
<dbReference type="Proteomes" id="UP001056855">
    <property type="component" value="Plasmid unnamed3"/>
</dbReference>
<dbReference type="PANTHER" id="PTHR10629">
    <property type="entry name" value="CYTOSINE-SPECIFIC METHYLTRANSFERASE"/>
    <property type="match status" value="1"/>
</dbReference>